<keyword evidence="2" id="KW-0812">Transmembrane</keyword>
<feature type="transmembrane region" description="Helical" evidence="2">
    <location>
        <begin position="15"/>
        <end position="37"/>
    </location>
</feature>
<keyword evidence="2" id="KW-0472">Membrane</keyword>
<keyword evidence="2" id="KW-1133">Transmembrane helix</keyword>
<dbReference type="EMBL" id="JBHEZY010000012">
    <property type="protein sequence ID" value="MFC1434155.1"/>
    <property type="molecule type" value="Genomic_DNA"/>
</dbReference>
<dbReference type="RefSeq" id="WP_380556495.1">
    <property type="nucleotide sequence ID" value="NZ_JBHEZY010000012.1"/>
</dbReference>
<evidence type="ECO:0000256" key="1">
    <source>
        <dbReference type="SAM" id="MobiDB-lite"/>
    </source>
</evidence>
<proteinExistence type="predicted"/>
<protein>
    <recommendedName>
        <fullName evidence="5">DUF1449 family protein</fullName>
    </recommendedName>
</protein>
<evidence type="ECO:0000313" key="4">
    <source>
        <dbReference type="Proteomes" id="UP001592530"/>
    </source>
</evidence>
<gene>
    <name evidence="3" type="ORF">ACEZDB_26245</name>
</gene>
<dbReference type="Proteomes" id="UP001592530">
    <property type="component" value="Unassembled WGS sequence"/>
</dbReference>
<accession>A0ABV6X7B5</accession>
<feature type="region of interest" description="Disordered" evidence="1">
    <location>
        <begin position="43"/>
        <end position="62"/>
    </location>
</feature>
<name>A0ABV6X7B5_9ACTN</name>
<reference evidence="3 4" key="1">
    <citation type="submission" date="2024-09" db="EMBL/GenBank/DDBJ databases">
        <authorList>
            <person name="Lee S.D."/>
        </authorList>
    </citation>
    <scope>NUCLEOTIDE SEQUENCE [LARGE SCALE GENOMIC DNA]</scope>
    <source>
        <strain evidence="3 4">N1-3</strain>
    </source>
</reference>
<evidence type="ECO:0000256" key="2">
    <source>
        <dbReference type="SAM" id="Phobius"/>
    </source>
</evidence>
<evidence type="ECO:0008006" key="5">
    <source>
        <dbReference type="Google" id="ProtNLM"/>
    </source>
</evidence>
<feature type="transmembrane region" description="Helical" evidence="2">
    <location>
        <begin position="102"/>
        <end position="121"/>
    </location>
</feature>
<organism evidence="3 4">
    <name type="scientific">Streptacidiphilus alkalitolerans</name>
    <dbReference type="NCBI Taxonomy" id="3342712"/>
    <lineage>
        <taxon>Bacteria</taxon>
        <taxon>Bacillati</taxon>
        <taxon>Actinomycetota</taxon>
        <taxon>Actinomycetes</taxon>
        <taxon>Kitasatosporales</taxon>
        <taxon>Streptomycetaceae</taxon>
        <taxon>Streptacidiphilus</taxon>
    </lineage>
</organism>
<feature type="transmembrane region" description="Helical" evidence="2">
    <location>
        <begin position="68"/>
        <end position="90"/>
    </location>
</feature>
<evidence type="ECO:0000313" key="3">
    <source>
        <dbReference type="EMBL" id="MFC1434155.1"/>
    </source>
</evidence>
<sequence length="214" mass="21774">MGGFIGVVTGFPTAVFSFALVVVVGYWGLVLIGGVHLHGGGHGGGHQGHGGGTRHGGQHGHGGLQRTLGLGGVPVTVAVSLLIAFAWFSALAGTVLLDGRHGGVLLPAALVGGWLGARVLAWPLRRLMPAPAPPSRLDFVGRGCVIRTGRVGPDFGQAEVRAEDGSSAVVQVRQSADDATGAGSVLTSGAYALIYDYDAEGEFFRVIPDLPALL</sequence>
<comment type="caution">
    <text evidence="3">The sequence shown here is derived from an EMBL/GenBank/DDBJ whole genome shotgun (WGS) entry which is preliminary data.</text>
</comment>